<evidence type="ECO:0000256" key="9">
    <source>
        <dbReference type="SAM" id="Phobius"/>
    </source>
</evidence>
<dbReference type="UniPathway" id="UPA00070">
    <property type="reaction ID" value="UER00116"/>
</dbReference>
<dbReference type="PRINTS" id="PR00101">
    <property type="entry name" value="ATCASE"/>
</dbReference>
<dbReference type="InterPro" id="IPR006131">
    <property type="entry name" value="Asp_carbamoyltransf_Asp/Orn-bd"/>
</dbReference>
<dbReference type="OrthoDB" id="1924069at2759"/>
<dbReference type="PRINTS" id="PR00100">
    <property type="entry name" value="AOTCASE"/>
</dbReference>
<evidence type="ECO:0000313" key="12">
    <source>
        <dbReference type="EMBL" id="ETO06299.1"/>
    </source>
</evidence>
<comment type="function">
    <text evidence="6">Catalyzes the condensation of carbamoyl phosphate and aspartate to form carbamoyl aspartate and inorganic phosphate, the committed step in the de novo pyrimidine nucleotide biosynthesis pathway.</text>
</comment>
<dbReference type="EC" id="2.1.3.2" evidence="3"/>
<keyword evidence="9" id="KW-0812">Transmembrane</keyword>
<dbReference type="NCBIfam" id="TIGR00670">
    <property type="entry name" value="asp_carb_tr"/>
    <property type="match status" value="1"/>
</dbReference>
<comment type="similarity">
    <text evidence="2">Belongs to the aspartate/ornithine carbamoyltransferase superfamily. ATCase family.</text>
</comment>
<dbReference type="NCBIfam" id="NF002032">
    <property type="entry name" value="PRK00856.1"/>
    <property type="match status" value="1"/>
</dbReference>
<dbReference type="FunFam" id="3.40.50.1370:FF:000002">
    <property type="entry name" value="Aspartate carbamoyltransferase 2"/>
    <property type="match status" value="1"/>
</dbReference>
<dbReference type="GO" id="GO:0006520">
    <property type="term" value="P:amino acid metabolic process"/>
    <property type="evidence" value="ECO:0007669"/>
    <property type="project" value="InterPro"/>
</dbReference>
<dbReference type="GO" id="GO:0004070">
    <property type="term" value="F:aspartate carbamoyltransferase activity"/>
    <property type="evidence" value="ECO:0007669"/>
    <property type="project" value="UniProtKB-EC"/>
</dbReference>
<evidence type="ECO:0000259" key="11">
    <source>
        <dbReference type="Pfam" id="PF02729"/>
    </source>
</evidence>
<reference evidence="12 13" key="1">
    <citation type="journal article" date="2013" name="Curr. Biol.">
        <title>The Genome of the Foraminiferan Reticulomyxa filosa.</title>
        <authorList>
            <person name="Glockner G."/>
            <person name="Hulsmann N."/>
            <person name="Schleicher M."/>
            <person name="Noegel A.A."/>
            <person name="Eichinger L."/>
            <person name="Gallinger C."/>
            <person name="Pawlowski J."/>
            <person name="Sierra R."/>
            <person name="Euteneuer U."/>
            <person name="Pillet L."/>
            <person name="Moustafa A."/>
            <person name="Platzer M."/>
            <person name="Groth M."/>
            <person name="Szafranski K."/>
            <person name="Schliwa M."/>
        </authorList>
    </citation>
    <scope>NUCLEOTIDE SEQUENCE [LARGE SCALE GENOMIC DNA]</scope>
</reference>
<dbReference type="SUPFAM" id="SSF53671">
    <property type="entry name" value="Aspartate/ornithine carbamoyltransferase"/>
    <property type="match status" value="1"/>
</dbReference>
<feature type="domain" description="Aspartate/ornithine carbamoyltransferase Asp/Orn-binding" evidence="10">
    <location>
        <begin position="233"/>
        <end position="387"/>
    </location>
</feature>
<dbReference type="PROSITE" id="PS00097">
    <property type="entry name" value="CARBAMOYLTRANSFERASE"/>
    <property type="match status" value="1"/>
</dbReference>
<evidence type="ECO:0000256" key="1">
    <source>
        <dbReference type="ARBA" id="ARBA00004852"/>
    </source>
</evidence>
<keyword evidence="13" id="KW-1185">Reference proteome</keyword>
<dbReference type="GO" id="GO:0016597">
    <property type="term" value="F:amino acid binding"/>
    <property type="evidence" value="ECO:0007669"/>
    <property type="project" value="InterPro"/>
</dbReference>
<dbReference type="InterPro" id="IPR002082">
    <property type="entry name" value="Asp_carbamoyltransf"/>
</dbReference>
<dbReference type="InterPro" id="IPR006130">
    <property type="entry name" value="Asp/Orn_carbamoylTrfase"/>
</dbReference>
<protein>
    <recommendedName>
        <fullName evidence="3">aspartate carbamoyltransferase</fullName>
        <ecNumber evidence="3">2.1.3.2</ecNumber>
    </recommendedName>
</protein>
<gene>
    <name evidence="12" type="ORF">RFI_31097</name>
</gene>
<comment type="caution">
    <text evidence="12">The sequence shown here is derived from an EMBL/GenBank/DDBJ whole genome shotgun (WGS) entry which is preliminary data.</text>
</comment>
<dbReference type="PANTHER" id="PTHR45753:SF6">
    <property type="entry name" value="ASPARTATE CARBAMOYLTRANSFERASE"/>
    <property type="match status" value="1"/>
</dbReference>
<accession>X6LXE7</accession>
<evidence type="ECO:0000256" key="4">
    <source>
        <dbReference type="ARBA" id="ARBA00022679"/>
    </source>
</evidence>
<keyword evidence="9" id="KW-0472">Membrane</keyword>
<comment type="pathway">
    <text evidence="1">Pyrimidine metabolism; UMP biosynthesis via de novo pathway; (S)-dihydroorotate from bicarbonate: step 2/3.</text>
</comment>
<organism evidence="12 13">
    <name type="scientific">Reticulomyxa filosa</name>
    <dbReference type="NCBI Taxonomy" id="46433"/>
    <lineage>
        <taxon>Eukaryota</taxon>
        <taxon>Sar</taxon>
        <taxon>Rhizaria</taxon>
        <taxon>Retaria</taxon>
        <taxon>Foraminifera</taxon>
        <taxon>Monothalamids</taxon>
        <taxon>Reticulomyxidae</taxon>
        <taxon>Reticulomyxa</taxon>
    </lineage>
</organism>
<evidence type="ECO:0000259" key="10">
    <source>
        <dbReference type="Pfam" id="PF00185"/>
    </source>
</evidence>
<proteinExistence type="inferred from homology"/>
<evidence type="ECO:0000256" key="6">
    <source>
        <dbReference type="ARBA" id="ARBA00043884"/>
    </source>
</evidence>
<feature type="domain" description="Aspartate/ornithine carbamoyltransferase carbamoyl-P binding" evidence="11">
    <location>
        <begin position="60"/>
        <end position="223"/>
    </location>
</feature>
<feature type="transmembrane region" description="Helical" evidence="9">
    <location>
        <begin position="12"/>
        <end position="31"/>
    </location>
</feature>
<comment type="catalytic activity">
    <reaction evidence="7">
        <text>carbamoyl phosphate + L-aspartate = N-carbamoyl-L-aspartate + phosphate + H(+)</text>
        <dbReference type="Rhea" id="RHEA:20013"/>
        <dbReference type="ChEBI" id="CHEBI:15378"/>
        <dbReference type="ChEBI" id="CHEBI:29991"/>
        <dbReference type="ChEBI" id="CHEBI:32814"/>
        <dbReference type="ChEBI" id="CHEBI:43474"/>
        <dbReference type="ChEBI" id="CHEBI:58228"/>
        <dbReference type="EC" id="2.1.3.2"/>
    </reaction>
</comment>
<dbReference type="GO" id="GO:0006207">
    <property type="term" value="P:'de novo' pyrimidine nucleobase biosynthetic process"/>
    <property type="evidence" value="ECO:0007669"/>
    <property type="project" value="InterPro"/>
</dbReference>
<evidence type="ECO:0000256" key="7">
    <source>
        <dbReference type="ARBA" id="ARBA00048859"/>
    </source>
</evidence>
<keyword evidence="4 8" id="KW-0808">Transferase</keyword>
<dbReference type="GO" id="GO:0044205">
    <property type="term" value="P:'de novo' UMP biosynthetic process"/>
    <property type="evidence" value="ECO:0007669"/>
    <property type="project" value="UniProtKB-UniPathway"/>
</dbReference>
<name>X6LXE7_RETFI</name>
<dbReference type="Proteomes" id="UP000023152">
    <property type="component" value="Unassembled WGS sequence"/>
</dbReference>
<dbReference type="InterPro" id="IPR006132">
    <property type="entry name" value="Asp/Orn_carbamoyltranf_P-bd"/>
</dbReference>
<keyword evidence="5" id="KW-0665">Pyrimidine biosynthesis</keyword>
<dbReference type="InterPro" id="IPR036901">
    <property type="entry name" value="Asp/Orn_carbamoylTrfase_sf"/>
</dbReference>
<sequence length="392" mass="44268">MASSETTSSHYLLPFLLFSGFVAGACATSLYDKHNEKKSAKRSAGIKALTTKRAQEWKNRALLSMEDISLEDIELVLECASEMKERVLNEDESLLTIAPNKILGCIFYEPSTRTCSSFQAAMQRLGGKLISITDVQSSSVSKGETLDDTIRCLAQYCDAVCIRHPTKGAAKQAAIAAQVSKGGGKKKKEEFFLKKDNVPVINAGDGSGEHPTQVLLDLFTMFEYNERHRIDNLTMTFIDLKYRRTAHSLVPALFKFRNIKVHLVSPKFLAFPDELKNKLIEDERIKKHNNTIIESKEITQTILQTTDVMYVTRIQKERFSDSSVYEKFKGVYVIDNSLLNKCKPTMILMHPLPRVDEIATECDDNPRSKYFQQMKCGMYVRMALLALILGNH</sequence>
<dbReference type="AlphaFoldDB" id="X6LXE7"/>
<evidence type="ECO:0000256" key="5">
    <source>
        <dbReference type="ARBA" id="ARBA00022975"/>
    </source>
</evidence>
<keyword evidence="9" id="KW-1133">Transmembrane helix</keyword>
<evidence type="ECO:0000313" key="13">
    <source>
        <dbReference type="Proteomes" id="UP000023152"/>
    </source>
</evidence>
<dbReference type="Pfam" id="PF02729">
    <property type="entry name" value="OTCace_N"/>
    <property type="match status" value="1"/>
</dbReference>
<dbReference type="Pfam" id="PF00185">
    <property type="entry name" value="OTCace"/>
    <property type="match status" value="1"/>
</dbReference>
<dbReference type="OMA" id="VLIMHPG"/>
<evidence type="ECO:0000256" key="2">
    <source>
        <dbReference type="ARBA" id="ARBA00008896"/>
    </source>
</evidence>
<dbReference type="EMBL" id="ASPP01027263">
    <property type="protein sequence ID" value="ETO06299.1"/>
    <property type="molecule type" value="Genomic_DNA"/>
</dbReference>
<dbReference type="Gene3D" id="3.40.50.1370">
    <property type="entry name" value="Aspartate/ornithine carbamoyltransferase"/>
    <property type="match status" value="2"/>
</dbReference>
<dbReference type="PANTHER" id="PTHR45753">
    <property type="entry name" value="ORNITHINE CARBAMOYLTRANSFERASE, MITOCHONDRIAL"/>
    <property type="match status" value="1"/>
</dbReference>
<evidence type="ECO:0000256" key="8">
    <source>
        <dbReference type="RuleBase" id="RU003634"/>
    </source>
</evidence>
<evidence type="ECO:0000256" key="3">
    <source>
        <dbReference type="ARBA" id="ARBA00013008"/>
    </source>
</evidence>